<evidence type="ECO:0000313" key="3">
    <source>
        <dbReference type="EMBL" id="VBB68627.1"/>
    </source>
</evidence>
<feature type="domain" description="PBP" evidence="2">
    <location>
        <begin position="20"/>
        <end position="307"/>
    </location>
</feature>
<dbReference type="Pfam" id="PF12849">
    <property type="entry name" value="PBP_like_2"/>
    <property type="match status" value="1"/>
</dbReference>
<dbReference type="Gene3D" id="3.40.190.10">
    <property type="entry name" value="Periplasmic binding protein-like II"/>
    <property type="match status" value="2"/>
</dbReference>
<accession>A0A484H4J9</accession>
<dbReference type="SUPFAM" id="SSF53850">
    <property type="entry name" value="Periplasmic binding protein-like II"/>
    <property type="match status" value="1"/>
</dbReference>
<gene>
    <name evidence="3" type="ORF">RIEGSTA812A_PEG_100</name>
</gene>
<dbReference type="EMBL" id="LR026963">
    <property type="protein sequence ID" value="VBB68627.1"/>
    <property type="molecule type" value="Genomic_DNA"/>
</dbReference>
<evidence type="ECO:0000259" key="2">
    <source>
        <dbReference type="Pfam" id="PF12849"/>
    </source>
</evidence>
<reference evidence="3" key="1">
    <citation type="submission" date="2018-10" db="EMBL/GenBank/DDBJ databases">
        <authorList>
            <person name="Gruber-Vodicka H."/>
            <person name="Jaeckle O."/>
        </authorList>
    </citation>
    <scope>NUCLEOTIDE SEQUENCE</scope>
</reference>
<dbReference type="InterPro" id="IPR050811">
    <property type="entry name" value="Phosphate_ABC_transporter"/>
</dbReference>
<dbReference type="InterPro" id="IPR024370">
    <property type="entry name" value="PBP_domain"/>
</dbReference>
<proteinExistence type="predicted"/>
<name>A0A484H4J9_9ZZZZ</name>
<organism evidence="3">
    <name type="scientific">invertebrate metagenome</name>
    <dbReference type="NCBI Taxonomy" id="1711999"/>
    <lineage>
        <taxon>unclassified sequences</taxon>
        <taxon>metagenomes</taxon>
        <taxon>organismal metagenomes</taxon>
    </lineage>
</organism>
<dbReference type="PANTHER" id="PTHR30570:SF1">
    <property type="entry name" value="PHOSPHATE-BINDING PROTEIN PSTS"/>
    <property type="match status" value="1"/>
</dbReference>
<protein>
    <submittedName>
        <fullName evidence="3">Phosphate ABC transporter, periplasmic phosphate-binding protein PstS (TC 3.A.1.7.1)</fullName>
    </submittedName>
</protein>
<sequence length="360" mass="39507">MYNTSTCIATVVVLIISFAHAGAARDQIRIVGSSTVYPFSTTVAERFGKRTHFKVPIVESTGSGGGMKLFCSGVGVEYPDITNASRRIKRREMNTCIRNGITDVVEIKIGYDGIVFAHAKTAPPMQMTRTQIFLALAKQIPKDNKLVDNPYRCWQDIDPGLLATRIKILGPPPTSGTRDALVELVMDVGCKGFPEFLTLSAKNIQRFHAACQMFRTDGAFIEAGENDNLIVQKLIANPKAFGILGFSSLAQNTDKLQAMVIDSQAPTSYNISDGHYPVARPLYFYVKKAHVGIIPGLKEYVAEFTSEQAWSQDGYLVNKGLIPLPDTERNAMREGTLSNLSFSGWPGPDGLALLPNRLRE</sequence>
<dbReference type="AlphaFoldDB" id="A0A484H4J9"/>
<keyword evidence="1" id="KW-0732">Signal</keyword>
<evidence type="ECO:0000256" key="1">
    <source>
        <dbReference type="ARBA" id="ARBA00022729"/>
    </source>
</evidence>
<dbReference type="PANTHER" id="PTHR30570">
    <property type="entry name" value="PERIPLASMIC PHOSPHATE BINDING COMPONENT OF PHOSPHATE ABC TRANSPORTER"/>
    <property type="match status" value="1"/>
</dbReference>